<dbReference type="GO" id="GO:0004803">
    <property type="term" value="F:transposase activity"/>
    <property type="evidence" value="ECO:0007669"/>
    <property type="project" value="UniProtKB-UniRule"/>
</dbReference>
<evidence type="ECO:0000313" key="7">
    <source>
        <dbReference type="EMBL" id="VWL96850.1"/>
    </source>
</evidence>
<evidence type="ECO:0000256" key="4">
    <source>
        <dbReference type="ARBA" id="ARBA00023125"/>
    </source>
</evidence>
<keyword evidence="4 6" id="KW-0238">DNA-binding</keyword>
<sequence length="72" mass="8409">MRLGEAVRVVRDGCGETLTYTDFPREHWRRIHTNNVIERMNCEIRRRTRVVGTFPDGKSAVMLVTARLMYVA</sequence>
<dbReference type="AlphaFoldDB" id="A0A5K1J3A5"/>
<dbReference type="EMBL" id="CABWIC010000011">
    <property type="protein sequence ID" value="VWL96850.1"/>
    <property type="molecule type" value="Genomic_DNA"/>
</dbReference>
<evidence type="ECO:0000256" key="3">
    <source>
        <dbReference type="ARBA" id="ARBA00022578"/>
    </source>
</evidence>
<comment type="function">
    <text evidence="1 6">Required for the transposition of the insertion element.</text>
</comment>
<keyword evidence="3 6" id="KW-0815">Transposition</keyword>
<evidence type="ECO:0000256" key="1">
    <source>
        <dbReference type="ARBA" id="ARBA00002190"/>
    </source>
</evidence>
<evidence type="ECO:0000313" key="8">
    <source>
        <dbReference type="Proteomes" id="UP000405524"/>
    </source>
</evidence>
<evidence type="ECO:0000256" key="6">
    <source>
        <dbReference type="RuleBase" id="RU365089"/>
    </source>
</evidence>
<dbReference type="PANTHER" id="PTHR33217">
    <property type="entry name" value="TRANSPOSASE FOR INSERTION SEQUENCE ELEMENT IS1081"/>
    <property type="match status" value="1"/>
</dbReference>
<dbReference type="InterPro" id="IPR001207">
    <property type="entry name" value="Transposase_mutator"/>
</dbReference>
<dbReference type="GO" id="GO:0006313">
    <property type="term" value="P:DNA transposition"/>
    <property type="evidence" value="ECO:0007669"/>
    <property type="project" value="UniProtKB-UniRule"/>
</dbReference>
<comment type="similarity">
    <text evidence="2 6">Belongs to the transposase mutator family.</text>
</comment>
<protein>
    <recommendedName>
        <fullName evidence="6">Mutator family transposase</fullName>
    </recommendedName>
</protein>
<evidence type="ECO:0000256" key="2">
    <source>
        <dbReference type="ARBA" id="ARBA00010961"/>
    </source>
</evidence>
<keyword evidence="5 6" id="KW-0233">DNA recombination</keyword>
<evidence type="ECO:0000256" key="5">
    <source>
        <dbReference type="ARBA" id="ARBA00023172"/>
    </source>
</evidence>
<keyword evidence="6" id="KW-0814">Transposable element</keyword>
<dbReference type="Proteomes" id="UP000405524">
    <property type="component" value="Unassembled WGS sequence"/>
</dbReference>
<dbReference type="OrthoDB" id="9793302at2"/>
<dbReference type="GO" id="GO:0003677">
    <property type="term" value="F:DNA binding"/>
    <property type="evidence" value="ECO:0007669"/>
    <property type="project" value="UniProtKB-UniRule"/>
</dbReference>
<organism evidence="7 8">
    <name type="scientific">Collinsella intestinalis</name>
    <dbReference type="NCBI Taxonomy" id="147207"/>
    <lineage>
        <taxon>Bacteria</taxon>
        <taxon>Bacillati</taxon>
        <taxon>Actinomycetota</taxon>
        <taxon>Coriobacteriia</taxon>
        <taxon>Coriobacteriales</taxon>
        <taxon>Coriobacteriaceae</taxon>
        <taxon>Collinsella</taxon>
    </lineage>
</organism>
<proteinExistence type="inferred from homology"/>
<accession>A0A5K1J3A5</accession>
<name>A0A5K1J3A5_9ACTN</name>
<dbReference type="Pfam" id="PF00872">
    <property type="entry name" value="Transposase_mut"/>
    <property type="match status" value="1"/>
</dbReference>
<reference evidence="7 8" key="1">
    <citation type="submission" date="2019-10" db="EMBL/GenBank/DDBJ databases">
        <authorList>
            <person name="Wolf R A."/>
        </authorList>
    </citation>
    <scope>NUCLEOTIDE SEQUENCE [LARGE SCALE GENOMIC DNA]</scope>
    <source>
        <strain evidence="7">Collinsella_intestinalis_DSM_13632</strain>
    </source>
</reference>
<gene>
    <name evidence="7" type="ORF">JKKLCJKK_00793</name>
</gene>
<dbReference type="PANTHER" id="PTHR33217:SF7">
    <property type="entry name" value="TRANSPOSASE FOR INSERTION SEQUENCE ELEMENT IS1081"/>
    <property type="match status" value="1"/>
</dbReference>